<dbReference type="EMBL" id="ABOX02000061">
    <property type="protein sequence ID" value="EEF57625.1"/>
    <property type="molecule type" value="Genomic_DNA"/>
</dbReference>
<feature type="signal peptide" evidence="1">
    <location>
        <begin position="1"/>
        <end position="30"/>
    </location>
</feature>
<evidence type="ECO:0000256" key="1">
    <source>
        <dbReference type="SAM" id="SignalP"/>
    </source>
</evidence>
<keyword evidence="3" id="KW-1185">Reference proteome</keyword>
<feature type="non-terminal residue" evidence="2">
    <location>
        <position position="158"/>
    </location>
</feature>
<dbReference type="Gene3D" id="2.60.120.200">
    <property type="match status" value="1"/>
</dbReference>
<dbReference type="PROSITE" id="PS51257">
    <property type="entry name" value="PROKAR_LIPOPROTEIN"/>
    <property type="match status" value="1"/>
</dbReference>
<comment type="caution">
    <text evidence="2">The sequence shown here is derived from an EMBL/GenBank/DDBJ whole genome shotgun (WGS) entry which is preliminary data.</text>
</comment>
<proteinExistence type="predicted"/>
<sequence precursor="true">MTKRVKTYNRAMGQTAAAVLLLACSVGSVAASPYSTTVQTDHPIAYWRLNETSGTTALDSAGTYSGIYTNALIGQAGFNTGSDPAALAATFGPGADSLVGHMSLDVATNANAIFSVEAWVNGYSQTAGAGIVGKGPSLGEEFYLDCGASGSAFRFFVR</sequence>
<evidence type="ECO:0000313" key="2">
    <source>
        <dbReference type="EMBL" id="EEF57625.1"/>
    </source>
</evidence>
<evidence type="ECO:0000313" key="3">
    <source>
        <dbReference type="Proteomes" id="UP000003688"/>
    </source>
</evidence>
<dbReference type="AlphaFoldDB" id="B9XR82"/>
<protein>
    <submittedName>
        <fullName evidence="2">Uncharacterized protein</fullName>
    </submittedName>
</protein>
<feature type="chain" id="PRO_5002894586" evidence="1">
    <location>
        <begin position="31"/>
        <end position="158"/>
    </location>
</feature>
<name>B9XR82_PEDPL</name>
<dbReference type="Proteomes" id="UP000003688">
    <property type="component" value="Unassembled WGS sequence"/>
</dbReference>
<organism evidence="2 3">
    <name type="scientific">Pedosphaera parvula (strain Ellin514)</name>
    <dbReference type="NCBI Taxonomy" id="320771"/>
    <lineage>
        <taxon>Bacteria</taxon>
        <taxon>Pseudomonadati</taxon>
        <taxon>Verrucomicrobiota</taxon>
        <taxon>Pedosphaerae</taxon>
        <taxon>Pedosphaerales</taxon>
        <taxon>Pedosphaeraceae</taxon>
        <taxon>Pedosphaera</taxon>
    </lineage>
</organism>
<gene>
    <name evidence="2" type="ORF">Cflav_PD0730</name>
</gene>
<accession>B9XR82</accession>
<keyword evidence="1" id="KW-0732">Signal</keyword>
<reference evidence="2 3" key="1">
    <citation type="journal article" date="2011" name="J. Bacteriol.">
        <title>Genome sequence of 'Pedosphaera parvula' Ellin514, an aerobic Verrucomicrobial isolate from pasture soil.</title>
        <authorList>
            <person name="Kant R."/>
            <person name="van Passel M.W."/>
            <person name="Sangwan P."/>
            <person name="Palva A."/>
            <person name="Lucas S."/>
            <person name="Copeland A."/>
            <person name="Lapidus A."/>
            <person name="Glavina Del Rio T."/>
            <person name="Dalin E."/>
            <person name="Tice H."/>
            <person name="Bruce D."/>
            <person name="Goodwin L."/>
            <person name="Pitluck S."/>
            <person name="Chertkov O."/>
            <person name="Larimer F.W."/>
            <person name="Land M.L."/>
            <person name="Hauser L."/>
            <person name="Brettin T.S."/>
            <person name="Detter J.C."/>
            <person name="Han S."/>
            <person name="de Vos W.M."/>
            <person name="Janssen P.H."/>
            <person name="Smidt H."/>
        </authorList>
    </citation>
    <scope>NUCLEOTIDE SEQUENCE [LARGE SCALE GENOMIC DNA]</scope>
    <source>
        <strain evidence="2 3">Ellin514</strain>
    </source>
</reference>